<dbReference type="Pfam" id="PF00106">
    <property type="entry name" value="adh_short"/>
    <property type="match status" value="1"/>
</dbReference>
<gene>
    <name evidence="5" type="ORF">LTR36_009950</name>
</gene>
<dbReference type="GO" id="GO:0005737">
    <property type="term" value="C:cytoplasm"/>
    <property type="evidence" value="ECO:0007669"/>
    <property type="project" value="TreeGrafter"/>
</dbReference>
<dbReference type="AlphaFoldDB" id="A0AAV9J5E9"/>
<evidence type="ECO:0000256" key="3">
    <source>
        <dbReference type="ARBA" id="ARBA00023002"/>
    </source>
</evidence>
<dbReference type="PRINTS" id="PR00080">
    <property type="entry name" value="SDRFAMILY"/>
</dbReference>
<evidence type="ECO:0000313" key="6">
    <source>
        <dbReference type="Proteomes" id="UP001324427"/>
    </source>
</evidence>
<dbReference type="InterPro" id="IPR002347">
    <property type="entry name" value="SDR_fam"/>
</dbReference>
<comment type="similarity">
    <text evidence="1 4">Belongs to the short-chain dehydrogenases/reductases (SDR) family.</text>
</comment>
<evidence type="ECO:0000256" key="2">
    <source>
        <dbReference type="ARBA" id="ARBA00022857"/>
    </source>
</evidence>
<reference evidence="5 6" key="1">
    <citation type="submission" date="2021-11" db="EMBL/GenBank/DDBJ databases">
        <title>Black yeast isolated from Biological Soil Crust.</title>
        <authorList>
            <person name="Kurbessoian T."/>
        </authorList>
    </citation>
    <scope>NUCLEOTIDE SEQUENCE [LARGE SCALE GENOMIC DNA]</scope>
    <source>
        <strain evidence="5 6">CCFEE 5522</strain>
    </source>
</reference>
<evidence type="ECO:0000256" key="4">
    <source>
        <dbReference type="RuleBase" id="RU000363"/>
    </source>
</evidence>
<proteinExistence type="inferred from homology"/>
<dbReference type="InterPro" id="IPR020904">
    <property type="entry name" value="Sc_DH/Rdtase_CS"/>
</dbReference>
<dbReference type="PROSITE" id="PS00061">
    <property type="entry name" value="ADH_SHORT"/>
    <property type="match status" value="1"/>
</dbReference>
<name>A0AAV9J5E9_9PEZI</name>
<comment type="caution">
    <text evidence="5">The sequence shown here is derived from an EMBL/GenBank/DDBJ whole genome shotgun (WGS) entry which is preliminary data.</text>
</comment>
<dbReference type="SUPFAM" id="SSF51735">
    <property type="entry name" value="NAD(P)-binding Rossmann-fold domains"/>
    <property type="match status" value="1"/>
</dbReference>
<dbReference type="InterPro" id="IPR036291">
    <property type="entry name" value="NAD(P)-bd_dom_sf"/>
</dbReference>
<evidence type="ECO:0000313" key="5">
    <source>
        <dbReference type="EMBL" id="KAK4539908.1"/>
    </source>
</evidence>
<dbReference type="PANTHER" id="PTHR44229">
    <property type="entry name" value="15-HYDROXYPROSTAGLANDIN DEHYDROGENASE [NAD(+)]"/>
    <property type="match status" value="1"/>
</dbReference>
<dbReference type="EMBL" id="JAVFHQ010000079">
    <property type="protein sequence ID" value="KAK4539908.1"/>
    <property type="molecule type" value="Genomic_DNA"/>
</dbReference>
<keyword evidence="3" id="KW-0560">Oxidoreductase</keyword>
<evidence type="ECO:0000256" key="1">
    <source>
        <dbReference type="ARBA" id="ARBA00006484"/>
    </source>
</evidence>
<keyword evidence="6" id="KW-1185">Reference proteome</keyword>
<organism evidence="5 6">
    <name type="scientific">Oleoguttula mirabilis</name>
    <dbReference type="NCBI Taxonomy" id="1507867"/>
    <lineage>
        <taxon>Eukaryota</taxon>
        <taxon>Fungi</taxon>
        <taxon>Dikarya</taxon>
        <taxon>Ascomycota</taxon>
        <taxon>Pezizomycotina</taxon>
        <taxon>Dothideomycetes</taxon>
        <taxon>Dothideomycetidae</taxon>
        <taxon>Mycosphaerellales</taxon>
        <taxon>Teratosphaeriaceae</taxon>
        <taxon>Oleoguttula</taxon>
    </lineage>
</organism>
<dbReference type="GO" id="GO:0016616">
    <property type="term" value="F:oxidoreductase activity, acting on the CH-OH group of donors, NAD or NADP as acceptor"/>
    <property type="evidence" value="ECO:0007669"/>
    <property type="project" value="TreeGrafter"/>
</dbReference>
<dbReference type="PRINTS" id="PR00081">
    <property type="entry name" value="GDHRDH"/>
</dbReference>
<evidence type="ECO:0008006" key="7">
    <source>
        <dbReference type="Google" id="ProtNLM"/>
    </source>
</evidence>
<dbReference type="Gene3D" id="3.40.50.720">
    <property type="entry name" value="NAD(P)-binding Rossmann-like Domain"/>
    <property type="match status" value="1"/>
</dbReference>
<protein>
    <recommendedName>
        <fullName evidence="7">15-hydroxyprostaglandin dehydrogenase</fullName>
    </recommendedName>
</protein>
<keyword evidence="2" id="KW-0521">NADP</keyword>
<dbReference type="Proteomes" id="UP001324427">
    <property type="component" value="Unassembled WGS sequence"/>
</dbReference>
<dbReference type="PANTHER" id="PTHR44229:SF4">
    <property type="entry name" value="15-HYDROXYPROSTAGLANDIN DEHYDROGENASE [NAD(+)]"/>
    <property type="match status" value="1"/>
</dbReference>
<accession>A0AAV9J5E9</accession>
<sequence>MAPPVAIVTGASSGIGLALTKYLLERKWAVVMADLNAPKEKLDNTLFVKTDISSWDQQAAMFKQAHEWRGRLDFLAANAGMDDRDDIFNTISSDSTKPPKQPNMKTIEVNLVGTYYGIKLAAHYMTLDSKAAGKEKVGGKIVVTASAAGIYPLPSVPQYAATKHALVGLVRSMGPVAAPLNIRINALCPALVATGLAPPGLMDNFNQDQVTPMSTMMQCFSELASLEDVGKADWVETGRAGDVVEGNLKDLIWHSPPERPESSSYMDEKGLEDWARTYAERNRNFAMQDWMNQS</sequence>